<dbReference type="Proteomes" id="UP000054549">
    <property type="component" value="Unassembled WGS sequence"/>
</dbReference>
<evidence type="ECO:0000313" key="2">
    <source>
        <dbReference type="Proteomes" id="UP000054549"/>
    </source>
</evidence>
<dbReference type="EMBL" id="KN818262">
    <property type="protein sequence ID" value="KIL63170.1"/>
    <property type="molecule type" value="Genomic_DNA"/>
</dbReference>
<organism evidence="1 2">
    <name type="scientific">Amanita muscaria (strain Koide BX008)</name>
    <dbReference type="NCBI Taxonomy" id="946122"/>
    <lineage>
        <taxon>Eukaryota</taxon>
        <taxon>Fungi</taxon>
        <taxon>Dikarya</taxon>
        <taxon>Basidiomycota</taxon>
        <taxon>Agaricomycotina</taxon>
        <taxon>Agaricomycetes</taxon>
        <taxon>Agaricomycetidae</taxon>
        <taxon>Agaricales</taxon>
        <taxon>Pluteineae</taxon>
        <taxon>Amanitaceae</taxon>
        <taxon>Amanita</taxon>
    </lineage>
</organism>
<protein>
    <submittedName>
        <fullName evidence="1">Uncharacterized protein</fullName>
    </submittedName>
</protein>
<dbReference type="AlphaFoldDB" id="A0A0C2SIY8"/>
<reference evidence="1 2" key="1">
    <citation type="submission" date="2014-04" db="EMBL/GenBank/DDBJ databases">
        <title>Evolutionary Origins and Diversification of the Mycorrhizal Mutualists.</title>
        <authorList>
            <consortium name="DOE Joint Genome Institute"/>
            <consortium name="Mycorrhizal Genomics Consortium"/>
            <person name="Kohler A."/>
            <person name="Kuo A."/>
            <person name="Nagy L.G."/>
            <person name="Floudas D."/>
            <person name="Copeland A."/>
            <person name="Barry K.W."/>
            <person name="Cichocki N."/>
            <person name="Veneault-Fourrey C."/>
            <person name="LaButti K."/>
            <person name="Lindquist E.A."/>
            <person name="Lipzen A."/>
            <person name="Lundell T."/>
            <person name="Morin E."/>
            <person name="Murat C."/>
            <person name="Riley R."/>
            <person name="Ohm R."/>
            <person name="Sun H."/>
            <person name="Tunlid A."/>
            <person name="Henrissat B."/>
            <person name="Grigoriev I.V."/>
            <person name="Hibbett D.S."/>
            <person name="Martin F."/>
        </authorList>
    </citation>
    <scope>NUCLEOTIDE SEQUENCE [LARGE SCALE GENOMIC DNA]</scope>
    <source>
        <strain evidence="1 2">Koide BX008</strain>
    </source>
</reference>
<dbReference type="InParanoid" id="A0A0C2SIY8"/>
<dbReference type="HOGENOM" id="CLU_2512181_0_0_1"/>
<evidence type="ECO:0000313" key="1">
    <source>
        <dbReference type="EMBL" id="KIL63170.1"/>
    </source>
</evidence>
<accession>A0A0C2SIY8</accession>
<sequence length="85" mass="9930">MFKERSIGRPRLFLQREYCKLTFVDHIFRCNCTSKSLLSDTTIPFAVIRGRRTGTDCKTAVYSGLFTSHPSRRQTRIWRNESNLG</sequence>
<keyword evidence="2" id="KW-1185">Reference proteome</keyword>
<gene>
    <name evidence="1" type="ORF">M378DRAFT_729877</name>
</gene>
<proteinExistence type="predicted"/>
<name>A0A0C2SIY8_AMAMK</name>